<reference evidence="1 2" key="1">
    <citation type="submission" date="2019-05" db="EMBL/GenBank/DDBJ databases">
        <title>Nakamurella sp. N5BH11, whole genome shotgun sequence.</title>
        <authorList>
            <person name="Tuo L."/>
        </authorList>
    </citation>
    <scope>NUCLEOTIDE SEQUENCE [LARGE SCALE GENOMIC DNA]</scope>
    <source>
        <strain evidence="1 2">N5BH11</strain>
    </source>
</reference>
<dbReference type="Proteomes" id="UP000306985">
    <property type="component" value="Unassembled WGS sequence"/>
</dbReference>
<dbReference type="OrthoDB" id="327733at2"/>
<proteinExistence type="predicted"/>
<evidence type="ECO:0000313" key="2">
    <source>
        <dbReference type="Proteomes" id="UP000306985"/>
    </source>
</evidence>
<evidence type="ECO:0000313" key="1">
    <source>
        <dbReference type="EMBL" id="TKV58739.1"/>
    </source>
</evidence>
<protein>
    <submittedName>
        <fullName evidence="1">Uncharacterized protein</fullName>
    </submittedName>
</protein>
<keyword evidence="2" id="KW-1185">Reference proteome</keyword>
<comment type="caution">
    <text evidence="1">The sequence shown here is derived from an EMBL/GenBank/DDBJ whole genome shotgun (WGS) entry which is preliminary data.</text>
</comment>
<gene>
    <name evidence="1" type="ORF">FDO65_14585</name>
</gene>
<dbReference type="AlphaFoldDB" id="A0A4U6QFH2"/>
<dbReference type="RefSeq" id="WP_137450398.1">
    <property type="nucleotide sequence ID" value="NZ_SZZH01000003.1"/>
</dbReference>
<dbReference type="EMBL" id="SZZH01000003">
    <property type="protein sequence ID" value="TKV58739.1"/>
    <property type="molecule type" value="Genomic_DNA"/>
</dbReference>
<name>A0A4U6QFH2_9ACTN</name>
<sequence>MGAPSVDGTSGSTTGNPYLATAGAADLLADLEKTTDGRAGDRLSMAMLGVTRPGSALPPAEVDAALAAIALLMAEFEPSVLDGAPDEQRLRRWLHEVDTEFTPGRKLAATAALTRIELDLENEWQDAHRAAGDRDAAMAAVRRLRDLLADAG</sequence>
<organism evidence="1 2">
    <name type="scientific">Nakamurella flava</name>
    <dbReference type="NCBI Taxonomy" id="2576308"/>
    <lineage>
        <taxon>Bacteria</taxon>
        <taxon>Bacillati</taxon>
        <taxon>Actinomycetota</taxon>
        <taxon>Actinomycetes</taxon>
        <taxon>Nakamurellales</taxon>
        <taxon>Nakamurellaceae</taxon>
        <taxon>Nakamurella</taxon>
    </lineage>
</organism>
<accession>A0A4U6QFH2</accession>